<evidence type="ECO:0000313" key="7">
    <source>
        <dbReference type="Proteomes" id="UP000663881"/>
    </source>
</evidence>
<evidence type="ECO:0000259" key="5">
    <source>
        <dbReference type="PROSITE" id="PS50262"/>
    </source>
</evidence>
<sequence>MSIDRYLYIVRSNSKLGWRTPRNAFKICIVIWA</sequence>
<feature type="domain" description="G-protein coupled receptors family 1 profile" evidence="5">
    <location>
        <begin position="1"/>
        <end position="33"/>
    </location>
</feature>
<evidence type="ECO:0000313" key="6">
    <source>
        <dbReference type="EMBL" id="CAF4372784.1"/>
    </source>
</evidence>
<dbReference type="PROSITE" id="PS50262">
    <property type="entry name" value="G_PROTEIN_RECEP_F1_2"/>
    <property type="match status" value="1"/>
</dbReference>
<keyword evidence="3" id="KW-1133">Transmembrane helix</keyword>
<dbReference type="EMBL" id="CAJOAY010024213">
    <property type="protein sequence ID" value="CAF4372784.1"/>
    <property type="molecule type" value="Genomic_DNA"/>
</dbReference>
<accession>A0A820MHB7</accession>
<dbReference type="AlphaFoldDB" id="A0A820MHB7"/>
<dbReference type="GO" id="GO:0016020">
    <property type="term" value="C:membrane"/>
    <property type="evidence" value="ECO:0007669"/>
    <property type="project" value="UniProtKB-SubCell"/>
</dbReference>
<evidence type="ECO:0000256" key="1">
    <source>
        <dbReference type="ARBA" id="ARBA00004370"/>
    </source>
</evidence>
<keyword evidence="4" id="KW-0472">Membrane</keyword>
<keyword evidence="2" id="KW-0812">Transmembrane</keyword>
<proteinExistence type="predicted"/>
<evidence type="ECO:0000256" key="3">
    <source>
        <dbReference type="ARBA" id="ARBA00022989"/>
    </source>
</evidence>
<name>A0A820MHB7_9BILA</name>
<dbReference type="Proteomes" id="UP000663881">
    <property type="component" value="Unassembled WGS sequence"/>
</dbReference>
<gene>
    <name evidence="6" type="ORF">OKA104_LOCUS49928</name>
</gene>
<feature type="non-terminal residue" evidence="6">
    <location>
        <position position="33"/>
    </location>
</feature>
<comment type="caution">
    <text evidence="6">The sequence shown here is derived from an EMBL/GenBank/DDBJ whole genome shotgun (WGS) entry which is preliminary data.</text>
</comment>
<reference evidence="6" key="1">
    <citation type="submission" date="2021-02" db="EMBL/GenBank/DDBJ databases">
        <authorList>
            <person name="Nowell W R."/>
        </authorList>
    </citation>
    <scope>NUCLEOTIDE SEQUENCE</scope>
</reference>
<evidence type="ECO:0000256" key="4">
    <source>
        <dbReference type="ARBA" id="ARBA00023136"/>
    </source>
</evidence>
<dbReference type="InterPro" id="IPR017452">
    <property type="entry name" value="GPCR_Rhodpsn_7TM"/>
</dbReference>
<evidence type="ECO:0000256" key="2">
    <source>
        <dbReference type="ARBA" id="ARBA00022692"/>
    </source>
</evidence>
<comment type="subcellular location">
    <subcellularLocation>
        <location evidence="1">Membrane</location>
    </subcellularLocation>
</comment>
<dbReference type="Gene3D" id="1.20.1070.10">
    <property type="entry name" value="Rhodopsin 7-helix transmembrane proteins"/>
    <property type="match status" value="1"/>
</dbReference>
<protein>
    <recommendedName>
        <fullName evidence="5">G-protein coupled receptors family 1 profile domain-containing protein</fullName>
    </recommendedName>
</protein>
<dbReference type="SUPFAM" id="SSF81321">
    <property type="entry name" value="Family A G protein-coupled receptor-like"/>
    <property type="match status" value="1"/>
</dbReference>
<organism evidence="6 7">
    <name type="scientific">Adineta steineri</name>
    <dbReference type="NCBI Taxonomy" id="433720"/>
    <lineage>
        <taxon>Eukaryota</taxon>
        <taxon>Metazoa</taxon>
        <taxon>Spiralia</taxon>
        <taxon>Gnathifera</taxon>
        <taxon>Rotifera</taxon>
        <taxon>Eurotatoria</taxon>
        <taxon>Bdelloidea</taxon>
        <taxon>Adinetida</taxon>
        <taxon>Adinetidae</taxon>
        <taxon>Adineta</taxon>
    </lineage>
</organism>